<dbReference type="RefSeq" id="WP_095370624.1">
    <property type="nucleotide sequence ID" value="NZ_CP022983.1"/>
</dbReference>
<protein>
    <recommendedName>
        <fullName evidence="6">Yip1 domain-containing protein</fullName>
    </recommendedName>
</protein>
<dbReference type="EMBL" id="CP022983">
    <property type="protein sequence ID" value="ASV67049.1"/>
    <property type="molecule type" value="Genomic_DNA"/>
</dbReference>
<dbReference type="AlphaFoldDB" id="A0A248TFY5"/>
<evidence type="ECO:0000256" key="4">
    <source>
        <dbReference type="ARBA" id="ARBA00023136"/>
    </source>
</evidence>
<keyword evidence="8" id="KW-1185">Reference proteome</keyword>
<evidence type="ECO:0000256" key="2">
    <source>
        <dbReference type="ARBA" id="ARBA00022692"/>
    </source>
</evidence>
<evidence type="ECO:0000259" key="6">
    <source>
        <dbReference type="Pfam" id="PF04893"/>
    </source>
</evidence>
<accession>A0A248TFY5</accession>
<feature type="transmembrane region" description="Helical" evidence="5">
    <location>
        <begin position="67"/>
        <end position="93"/>
    </location>
</feature>
<dbReference type="InterPro" id="IPR006977">
    <property type="entry name" value="Yip1_dom"/>
</dbReference>
<feature type="domain" description="Yip1" evidence="6">
    <location>
        <begin position="8"/>
        <end position="198"/>
    </location>
</feature>
<comment type="subcellular location">
    <subcellularLocation>
        <location evidence="1">Membrane</location>
        <topology evidence="1">Multi-pass membrane protein</topology>
    </subcellularLocation>
</comment>
<dbReference type="GO" id="GO:0016020">
    <property type="term" value="C:membrane"/>
    <property type="evidence" value="ECO:0007669"/>
    <property type="project" value="UniProtKB-SubCell"/>
</dbReference>
<feature type="transmembrane region" description="Helical" evidence="5">
    <location>
        <begin position="105"/>
        <end position="130"/>
    </location>
</feature>
<sequence length="200" mass="22472">MWNDLKALVSEPSMLFKQLKQTPKVKSALFIVFILSFIHMFFGAFYVESSIFSEVGLGEMGGMWLSIVPISIASLFGPIFFITVVSLIIWVVTKVVKTGATFTQLFSMYTYIVIVTTFGNVLNVIIQALVGSDGLIKITSIGYLFNSDVSSPLHILEVFFIWELILVGIGLQYTAGIRRMWAWIMVSLYVLFIFIITILP</sequence>
<name>A0A248TFY5_9BACI</name>
<evidence type="ECO:0000256" key="1">
    <source>
        <dbReference type="ARBA" id="ARBA00004141"/>
    </source>
</evidence>
<evidence type="ECO:0000313" key="8">
    <source>
        <dbReference type="Proteomes" id="UP000215137"/>
    </source>
</evidence>
<dbReference type="Proteomes" id="UP000215137">
    <property type="component" value="Chromosome"/>
</dbReference>
<proteinExistence type="predicted"/>
<keyword evidence="2 5" id="KW-0812">Transmembrane</keyword>
<feature type="transmembrane region" description="Helical" evidence="5">
    <location>
        <begin position="180"/>
        <end position="199"/>
    </location>
</feature>
<gene>
    <name evidence="7" type="ORF">CKF48_06730</name>
</gene>
<organism evidence="7 8">
    <name type="scientific">Cytobacillus kochii</name>
    <dbReference type="NCBI Taxonomy" id="859143"/>
    <lineage>
        <taxon>Bacteria</taxon>
        <taxon>Bacillati</taxon>
        <taxon>Bacillota</taxon>
        <taxon>Bacilli</taxon>
        <taxon>Bacillales</taxon>
        <taxon>Bacillaceae</taxon>
        <taxon>Cytobacillus</taxon>
    </lineage>
</organism>
<dbReference type="KEGG" id="bko:CKF48_06730"/>
<keyword evidence="3 5" id="KW-1133">Transmembrane helix</keyword>
<keyword evidence="4 5" id="KW-0472">Membrane</keyword>
<dbReference type="Pfam" id="PF04893">
    <property type="entry name" value="Yip1"/>
    <property type="match status" value="1"/>
</dbReference>
<feature type="transmembrane region" description="Helical" evidence="5">
    <location>
        <begin position="27"/>
        <end position="47"/>
    </location>
</feature>
<evidence type="ECO:0000313" key="7">
    <source>
        <dbReference type="EMBL" id="ASV67049.1"/>
    </source>
</evidence>
<evidence type="ECO:0000256" key="5">
    <source>
        <dbReference type="SAM" id="Phobius"/>
    </source>
</evidence>
<dbReference type="OrthoDB" id="2940219at2"/>
<reference evidence="7 8" key="1">
    <citation type="submission" date="2017-08" db="EMBL/GenBank/DDBJ databases">
        <title>Complete Genome Sequence of Bacillus kochii Oregon-R-modENCODE STRAIN BDGP4, isolated from Drosophila melanogaster gut.</title>
        <authorList>
            <person name="Wan K.H."/>
            <person name="Yu C."/>
            <person name="Park S."/>
            <person name="Hammonds A.S."/>
            <person name="Booth B.W."/>
            <person name="Celniker S.E."/>
        </authorList>
    </citation>
    <scope>NUCLEOTIDE SEQUENCE [LARGE SCALE GENOMIC DNA]</scope>
    <source>
        <strain evidence="7 8">BDGP4</strain>
    </source>
</reference>
<evidence type="ECO:0000256" key="3">
    <source>
        <dbReference type="ARBA" id="ARBA00022989"/>
    </source>
</evidence>
<feature type="transmembrane region" description="Helical" evidence="5">
    <location>
        <begin position="153"/>
        <end position="173"/>
    </location>
</feature>